<dbReference type="EMBL" id="CANTFL010001443">
    <property type="protein sequence ID" value="CAI5740087.1"/>
    <property type="molecule type" value="Genomic_DNA"/>
</dbReference>
<dbReference type="AlphaFoldDB" id="A0AAV0UT78"/>
<evidence type="ECO:0000256" key="1">
    <source>
        <dbReference type="SAM" id="MobiDB-lite"/>
    </source>
</evidence>
<feature type="region of interest" description="Disordered" evidence="1">
    <location>
        <begin position="260"/>
        <end position="302"/>
    </location>
</feature>
<gene>
    <name evidence="2" type="ORF">HBR001_LOCUS8045</name>
</gene>
<feature type="compositionally biased region" description="Basic and acidic residues" evidence="1">
    <location>
        <begin position="160"/>
        <end position="179"/>
    </location>
</feature>
<name>A0AAV0UT78_HYABA</name>
<accession>A0AAV0UT78</accession>
<feature type="compositionally biased region" description="Acidic residues" evidence="1">
    <location>
        <begin position="215"/>
        <end position="232"/>
    </location>
</feature>
<sequence>MFAVHKHVKKHHSFSSMSSENSSSPWNVAPAVSPESATPWAVSPFQTRNPFKSPVKSSLPTETEPEPDSASHAAVKDVPSKEESTPVLAAAFEPASKVESAEKRAASSSVWAVPPVVEAEQTPPPSAWTSAVPVAAEEVKETSSALAKEVCAPDDGEAGEEVKESNVKHDESKVRKQIDDDTTGAETVEEASASAWTTAPVQAKAESKPAVVEPAAEEESSAEEAEVSDDSLGDSPVAVTSVMDPPAPMVDEFVVLHNEAADEGTSVSTSDGSWTTESVQEEAPPAATEVGNMPKESVSATETAGSATKAAVVCPAVADPAAADAAVADPSVANTVVGDSSVSDPAVAKAEEESSCIDKASSETSSAWTVAPTQTEKSEATLCTPAPVRDEVTPATVARLVSVVKAAKPAVPDTSDPAAAASKSMVKVHVTEDAPSTSAWNTTPVEEGVLKTDVPITEDSGKQKPAAFAEAKKVEPITPPAKEVAVAAEKDTPSSSSTWNATPVREEVKAGTVKKSTEPAKKAGVVQKHAIVDDKTTNVTKETPVAAAKGVVIATEVVSKDSTIDKKAIANAFDGVASYEANSVAHPKKAPSVEAAITRPADVPGACGACGIGGCSIQ</sequence>
<feature type="compositionally biased region" description="Basic residues" evidence="1">
    <location>
        <begin position="1"/>
        <end position="13"/>
    </location>
</feature>
<feature type="region of interest" description="Disordered" evidence="1">
    <location>
        <begin position="142"/>
        <end position="245"/>
    </location>
</feature>
<feature type="compositionally biased region" description="Polar residues" evidence="1">
    <location>
        <begin position="362"/>
        <end position="375"/>
    </location>
</feature>
<proteinExistence type="predicted"/>
<protein>
    <submittedName>
        <fullName evidence="2">Uncharacterized protein</fullName>
    </submittedName>
</protein>
<keyword evidence="3" id="KW-1185">Reference proteome</keyword>
<comment type="caution">
    <text evidence="2">The sequence shown here is derived from an EMBL/GenBank/DDBJ whole genome shotgun (WGS) entry which is preliminary data.</text>
</comment>
<evidence type="ECO:0000313" key="3">
    <source>
        <dbReference type="Proteomes" id="UP001162031"/>
    </source>
</evidence>
<reference evidence="2" key="1">
    <citation type="submission" date="2022-12" db="EMBL/GenBank/DDBJ databases">
        <authorList>
            <person name="Webb A."/>
        </authorList>
    </citation>
    <scope>NUCLEOTIDE SEQUENCE</scope>
    <source>
        <strain evidence="2">Hp1</strain>
    </source>
</reference>
<feature type="compositionally biased region" description="Polar residues" evidence="1">
    <location>
        <begin position="265"/>
        <end position="278"/>
    </location>
</feature>
<feature type="region of interest" description="Disordered" evidence="1">
    <location>
        <begin position="1"/>
        <end position="87"/>
    </location>
</feature>
<feature type="compositionally biased region" description="Low complexity" evidence="1">
    <location>
        <begin position="14"/>
        <end position="24"/>
    </location>
</feature>
<feature type="compositionally biased region" description="Basic and acidic residues" evidence="1">
    <location>
        <begin position="74"/>
        <end position="84"/>
    </location>
</feature>
<feature type="compositionally biased region" description="Acidic residues" evidence="1">
    <location>
        <begin position="180"/>
        <end position="189"/>
    </location>
</feature>
<organism evidence="2 3">
    <name type="scientific">Hyaloperonospora brassicae</name>
    <name type="common">Brassica downy mildew</name>
    <name type="synonym">Peronospora brassicae</name>
    <dbReference type="NCBI Taxonomy" id="162125"/>
    <lineage>
        <taxon>Eukaryota</taxon>
        <taxon>Sar</taxon>
        <taxon>Stramenopiles</taxon>
        <taxon>Oomycota</taxon>
        <taxon>Peronosporomycetes</taxon>
        <taxon>Peronosporales</taxon>
        <taxon>Peronosporaceae</taxon>
        <taxon>Hyaloperonospora</taxon>
    </lineage>
</organism>
<feature type="compositionally biased region" description="Polar residues" evidence="1">
    <location>
        <begin position="44"/>
        <end position="61"/>
    </location>
</feature>
<feature type="region of interest" description="Disordered" evidence="1">
    <location>
        <begin position="452"/>
        <end position="475"/>
    </location>
</feature>
<evidence type="ECO:0000313" key="2">
    <source>
        <dbReference type="EMBL" id="CAI5740087.1"/>
    </source>
</evidence>
<dbReference type="Proteomes" id="UP001162031">
    <property type="component" value="Unassembled WGS sequence"/>
</dbReference>
<feature type="region of interest" description="Disordered" evidence="1">
    <location>
        <begin position="337"/>
        <end position="380"/>
    </location>
</feature>